<dbReference type="AlphaFoldDB" id="A0A1E8E4I2"/>
<evidence type="ECO:0000313" key="6">
    <source>
        <dbReference type="EMBL" id="OFE44163.1"/>
    </source>
</evidence>
<evidence type="ECO:0000259" key="5">
    <source>
        <dbReference type="Pfam" id="PF05567"/>
    </source>
</evidence>
<evidence type="ECO:0000313" key="7">
    <source>
        <dbReference type="Proteomes" id="UP000186931"/>
    </source>
</evidence>
<dbReference type="RefSeq" id="WP_070153469.1">
    <property type="nucleotide sequence ID" value="NZ_MKQS01000005.1"/>
</dbReference>
<sequence length="1243" mass="130602">MKNQRLQSPKINIHQYKYGVSFAWAFTATLLVASSVAQASDLQIYAVPTAGKKTIVMMLDTSGSMGGTDTGQTGTRLTRLKAGMNAFLDSNDATLSNVSVGLGHYSLGDRRGKILVPAAPLGVVGSAQRSTLRTAVDGLTASGLTPTAHAYAEAAAYLMGTSTRSEAEIQVDVYKKEVVTTTYYRCDSLSTTDFTNNIQSCSSSGWTLLGSTPPSDLGDYTNNGSDVFYKKEMQLGPNADSGFDNSIANSKDGLKYISPLPPAADRVSCDGQGVYILSDGAANGSSNAHAKSIMSAALDSTSFTCPSSGGLNTGESASWNCMGEFAKKLFDKTTNPAGVSIQTAFVGFGNDFNSLTATHVQQACKLSSRTQSDRTGNDSCSPGQPTTHALASPGYGNGGFFTTQSAQGVTASVIAFINNLGAAPLAPLTTGAISVPSDALSPSGFQPYGYLRALEPDPQGGKLVWAGNLKRYKVLTSGTNAGAFGAADGSTLVYNTDGSFRSGTKDLWNSIAVYNNKSYNDGGIIGLGGAYSRLPMPISGQTENLTVSPPQYEFKAEPDALRKLYTDVSATGGATLAGAGNGANLLRIPEGPLPATGVPAYVLGKFGNQTTLQDMPLLAKQKLLNYLGYSVPLDATATALPTTLALSPAPHVAMGGSIHSFPVQLTYSGTLDASGNLTSTRSQSILYGTMEGGLHIVDSETGKEQMVFVPSELLRNSVASKALVKGEADINAPQAGLDGAWVADSLYTAQKSSSPSTDSVVKARKMNVYGGLRMGGESYYGLDVLDPDTPKFLFRVGRDQSDFSRMGQSWSKPVLANIRHNNVIKRVMIVGGGYDQCYENPRFSLGATVANTDFPDATCNNKSEAQGNAVYVIDADTGARLWWASSTGASTNNANMTHSIVSRISTIDRDSDGLVDHLYFGDLGGQVFRADLNNTAGTTTANFGKRVVRLANLATTTAGAALADGKNPRFYEAPTVTIHDQGATTFMLIGLASGNRSTPLDVTPTIGRDGMLPTTALSDRLVNNVYGVIDRDFIKRDLITGTPTLSTQNVDLQTMQINPQLLAGNVPDVFIGASATKNGWYRSLSSNSAGVERTTSGFRVAGGMKAFEEPIALTGNLIVPVYDPQGTGIAPQNPCLPRVVGETNRQRYCLPFGACLTTTGTVNTAADADTGFQTKTTGCPDGVTECNDKTLGSGIVGITPAPVEESTAGSCPDFTIAGNERGAGRWKCVPTINPTRWYEKWKK</sequence>
<feature type="domain" description="PilY1 beta-propeller" evidence="5">
    <location>
        <begin position="665"/>
        <end position="935"/>
    </location>
</feature>
<keyword evidence="4" id="KW-0732">Signal</keyword>
<dbReference type="Gene3D" id="3.40.50.410">
    <property type="entry name" value="von Willebrand factor, type A domain"/>
    <property type="match status" value="1"/>
</dbReference>
<name>A0A1E8E4I2_9GAMM</name>
<dbReference type="Pfam" id="PF05567">
    <property type="entry name" value="T4P_PilY1"/>
    <property type="match status" value="1"/>
</dbReference>
<feature type="signal peptide" evidence="4">
    <location>
        <begin position="1"/>
        <end position="39"/>
    </location>
</feature>
<dbReference type="GO" id="GO:0046872">
    <property type="term" value="F:metal ion binding"/>
    <property type="evidence" value="ECO:0007669"/>
    <property type="project" value="UniProtKB-KW"/>
</dbReference>
<feature type="chain" id="PRO_5009213435" evidence="4">
    <location>
        <begin position="40"/>
        <end position="1243"/>
    </location>
</feature>
<dbReference type="SUPFAM" id="SSF53300">
    <property type="entry name" value="vWA-like"/>
    <property type="match status" value="1"/>
</dbReference>
<dbReference type="Proteomes" id="UP000186931">
    <property type="component" value="Unassembled WGS sequence"/>
</dbReference>
<keyword evidence="1" id="KW-0479">Metal-binding</keyword>
<protein>
    <submittedName>
        <fullName evidence="6">Pilus assembly protein PilY</fullName>
    </submittedName>
</protein>
<organism evidence="6 7">
    <name type="scientific">Acinetobacter towneri</name>
    <dbReference type="NCBI Taxonomy" id="202956"/>
    <lineage>
        <taxon>Bacteria</taxon>
        <taxon>Pseudomonadati</taxon>
        <taxon>Pseudomonadota</taxon>
        <taxon>Gammaproteobacteria</taxon>
        <taxon>Moraxellales</taxon>
        <taxon>Moraxellaceae</taxon>
        <taxon>Acinetobacter</taxon>
    </lineage>
</organism>
<evidence type="ECO:0000256" key="3">
    <source>
        <dbReference type="SAM" id="MobiDB-lite"/>
    </source>
</evidence>
<keyword evidence="2" id="KW-0106">Calcium</keyword>
<dbReference type="STRING" id="202956.BJN41_02725"/>
<comment type="caution">
    <text evidence="6">The sequence shown here is derived from an EMBL/GenBank/DDBJ whole genome shotgun (WGS) entry which is preliminary data.</text>
</comment>
<accession>A0A1E8E4I2</accession>
<feature type="compositionally biased region" description="Polar residues" evidence="3">
    <location>
        <begin position="377"/>
        <end position="388"/>
    </location>
</feature>
<evidence type="ECO:0000256" key="2">
    <source>
        <dbReference type="ARBA" id="ARBA00022837"/>
    </source>
</evidence>
<reference evidence="6 7" key="1">
    <citation type="submission" date="2016-10" db="EMBL/GenBank/DDBJ databases">
        <title>Genome of airborne Acinetobacter sp. 5-2Ac02 in the hospital environment: Species near to Acinetobacter towneri.</title>
        <authorList>
            <person name="Barbosa B."/>
            <person name="Fernandez-Garcia L."/>
            <person name="Gato E."/>
            <person name="Leao R."/>
            <person name="Albano R."/>
            <person name="Fernandez B."/>
            <person name="Fernandez-Cuenca F."/>
            <person name="Marques E."/>
            <person name="Tomas M."/>
        </authorList>
    </citation>
    <scope>NUCLEOTIDE SEQUENCE [LARGE SCALE GENOMIC DNA]</scope>
    <source>
        <strain evidence="6 7">5-2Ac02</strain>
    </source>
</reference>
<dbReference type="InterPro" id="IPR036465">
    <property type="entry name" value="vWFA_dom_sf"/>
</dbReference>
<dbReference type="InterPro" id="IPR008707">
    <property type="entry name" value="B-propeller_PilY1"/>
</dbReference>
<feature type="region of interest" description="Disordered" evidence="3">
    <location>
        <begin position="367"/>
        <end position="388"/>
    </location>
</feature>
<proteinExistence type="predicted"/>
<evidence type="ECO:0000256" key="1">
    <source>
        <dbReference type="ARBA" id="ARBA00022723"/>
    </source>
</evidence>
<evidence type="ECO:0000256" key="4">
    <source>
        <dbReference type="SAM" id="SignalP"/>
    </source>
</evidence>
<dbReference type="EMBL" id="MKQS01000005">
    <property type="protein sequence ID" value="OFE44163.1"/>
    <property type="molecule type" value="Genomic_DNA"/>
</dbReference>
<gene>
    <name evidence="6" type="ORF">BJN41_02725</name>
</gene>